<reference evidence="3" key="1">
    <citation type="submission" date="2018-07" db="EMBL/GenBank/DDBJ databases">
        <title>Genome sequence of Erythrobacter strain YH-07, an antagonistic bacterium isolated from Yellow Sea.</title>
        <authorList>
            <person name="Tang T."/>
            <person name="Liu Q."/>
            <person name="Sun X."/>
        </authorList>
    </citation>
    <scope>NUCLEOTIDE SEQUENCE [LARGE SCALE GENOMIC DNA]</scope>
    <source>
        <strain evidence="3">YH-07</strain>
    </source>
</reference>
<accession>A0A345YHM0</accession>
<dbReference type="PANTHER" id="PTHR43792:SF16">
    <property type="entry name" value="N-ACETYLTRANSFERASE DOMAIN-CONTAINING PROTEIN"/>
    <property type="match status" value="1"/>
</dbReference>
<feature type="domain" description="N-acetyltransferase" evidence="1">
    <location>
        <begin position="45"/>
        <end position="208"/>
    </location>
</feature>
<protein>
    <submittedName>
        <fullName evidence="2">N-acetyltransferase</fullName>
    </submittedName>
</protein>
<dbReference type="InterPro" id="IPR000182">
    <property type="entry name" value="GNAT_dom"/>
</dbReference>
<dbReference type="PROSITE" id="PS51186">
    <property type="entry name" value="GNAT"/>
    <property type="match status" value="1"/>
</dbReference>
<sequence>MFNCPEARLLVPVQGRFAGKFKDHPLKPLGSVLPHSIPQLETRRLLIRAHLATDLDPAARMWADSEVTRFIGGKPRSRSEVWTTIQRNIGSWWLLGYGFWAITDRSDGRFLGEIGFLEGLRDLSPGHEGTPEMGWCLAPSAWGSGIASEAVAVALDWFDRTLGTKCVCIIEPDNKASVRVAERNGFAWDYDATGPSGSIGVFRRPALAQ</sequence>
<name>A0A345YHM0_9SPHN</name>
<dbReference type="GO" id="GO:0016747">
    <property type="term" value="F:acyltransferase activity, transferring groups other than amino-acyl groups"/>
    <property type="evidence" value="ECO:0007669"/>
    <property type="project" value="InterPro"/>
</dbReference>
<evidence type="ECO:0000259" key="1">
    <source>
        <dbReference type="PROSITE" id="PS51186"/>
    </source>
</evidence>
<dbReference type="InterPro" id="IPR016181">
    <property type="entry name" value="Acyl_CoA_acyltransferase"/>
</dbReference>
<organism evidence="2 3">
    <name type="scientific">Erythrobacter aureus</name>
    <dbReference type="NCBI Taxonomy" id="2182384"/>
    <lineage>
        <taxon>Bacteria</taxon>
        <taxon>Pseudomonadati</taxon>
        <taxon>Pseudomonadota</taxon>
        <taxon>Alphaproteobacteria</taxon>
        <taxon>Sphingomonadales</taxon>
        <taxon>Erythrobacteraceae</taxon>
        <taxon>Erythrobacter/Porphyrobacter group</taxon>
        <taxon>Erythrobacter</taxon>
    </lineage>
</organism>
<keyword evidence="3" id="KW-1185">Reference proteome</keyword>
<evidence type="ECO:0000313" key="2">
    <source>
        <dbReference type="EMBL" id="AXK43422.1"/>
    </source>
</evidence>
<dbReference type="PANTHER" id="PTHR43792">
    <property type="entry name" value="GNAT FAMILY, PUTATIVE (AFU_ORTHOLOGUE AFUA_3G00765)-RELATED-RELATED"/>
    <property type="match status" value="1"/>
</dbReference>
<dbReference type="AlphaFoldDB" id="A0A345YHM0"/>
<dbReference type="Pfam" id="PF13302">
    <property type="entry name" value="Acetyltransf_3"/>
    <property type="match status" value="1"/>
</dbReference>
<dbReference type="SUPFAM" id="SSF55729">
    <property type="entry name" value="Acyl-CoA N-acyltransferases (Nat)"/>
    <property type="match status" value="1"/>
</dbReference>
<dbReference type="KEGG" id="err:DVR09_02270"/>
<dbReference type="InterPro" id="IPR051531">
    <property type="entry name" value="N-acetyltransferase"/>
</dbReference>
<keyword evidence="2" id="KW-0808">Transferase</keyword>
<proteinExistence type="predicted"/>
<dbReference type="EMBL" id="CP031357">
    <property type="protein sequence ID" value="AXK43422.1"/>
    <property type="molecule type" value="Genomic_DNA"/>
</dbReference>
<evidence type="ECO:0000313" key="3">
    <source>
        <dbReference type="Proteomes" id="UP000254508"/>
    </source>
</evidence>
<dbReference type="Gene3D" id="3.40.630.30">
    <property type="match status" value="1"/>
</dbReference>
<dbReference type="Proteomes" id="UP000254508">
    <property type="component" value="Chromosome"/>
</dbReference>
<gene>
    <name evidence="2" type="ORF">DVR09_02270</name>
</gene>
<dbReference type="OrthoDB" id="6293260at2"/>